<dbReference type="Pfam" id="PF00561">
    <property type="entry name" value="Abhydrolase_1"/>
    <property type="match status" value="1"/>
</dbReference>
<proteinExistence type="predicted"/>
<evidence type="ECO:0000256" key="1">
    <source>
        <dbReference type="ARBA" id="ARBA00022963"/>
    </source>
</evidence>
<dbReference type="Proteomes" id="UP000515550">
    <property type="component" value="Chromosome PVBDA_09"/>
</dbReference>
<evidence type="ECO:0000313" key="6">
    <source>
        <dbReference type="EMBL" id="CAD2091717.1"/>
    </source>
</evidence>
<gene>
    <name evidence="6" type="ORF">PVBDA_0902440</name>
</gene>
<evidence type="ECO:0000259" key="5">
    <source>
        <dbReference type="Pfam" id="PF04083"/>
    </source>
</evidence>
<accession>A0A6V7S608</accession>
<dbReference type="PANTHER" id="PTHR11005">
    <property type="entry name" value="LYSOSOMAL ACID LIPASE-RELATED"/>
    <property type="match status" value="1"/>
</dbReference>
<reference evidence="6 7" key="1">
    <citation type="submission" date="2020-08" db="EMBL/GenBank/DDBJ databases">
        <authorList>
            <person name="Ramaprasad A."/>
        </authorList>
    </citation>
    <scope>NUCLEOTIDE SEQUENCE [LARGE SCALE GENOMIC DNA]</scope>
</reference>
<dbReference type="SUPFAM" id="SSF53474">
    <property type="entry name" value="alpha/beta-Hydrolases"/>
    <property type="match status" value="2"/>
</dbReference>
<organism evidence="6 7">
    <name type="scientific">Plasmodium vinckei brucechwatti</name>
    <dbReference type="NCBI Taxonomy" id="119398"/>
    <lineage>
        <taxon>Eukaryota</taxon>
        <taxon>Sar</taxon>
        <taxon>Alveolata</taxon>
        <taxon>Apicomplexa</taxon>
        <taxon>Aconoidasida</taxon>
        <taxon>Haemosporida</taxon>
        <taxon>Plasmodiidae</taxon>
        <taxon>Plasmodium</taxon>
        <taxon>Plasmodium (Vinckeia)</taxon>
    </lineage>
</organism>
<dbReference type="AlphaFoldDB" id="A0A6V7S608"/>
<sequence>MALNALNGGLSVASANITPMIHEVKNEPYGFNFINEDNNDDNWDESLPCDLFKLLEEFDDMERAVLEVTNGDYKVEKHHVYTVDGYKLNLYHIVESDKIYAPLKKKTPKKGVFCIGHGLMESSISAISGGYNSLPFKLFLKDYDVWLCNNRGNYLTEYVGKKYAMKKNLERYTIADLHDIGLDESDFEKKNKKKLKKDDSKSKKNNQDQPSITKNKSDMNTQEVSNTNLRQKKTNYQNNRNGKEPMIGETSKSVTQKQEKLTSSTQKNMKNDNLFDSDDINIKKMYELVGITEKDLKSIDNMKKKDIKKNIKEVDKWTFEDMGKKDIPAIIKYIKTETKQDKIKYIGFSQGSMSFLISACINPYVNNSIDQCYLLSLPIILRNKSNVISSLKIFMFMSRRFKTILKLRKYAMEHVPKKYHQRYIIDLAHYLTSDVFKFVLGDVHNKNVYYLNTPNGSNSDANLKRWLLSFNKEGPITDIIEKNNKQCTIPICLIYGDKDCVVDSDSSIKYMQNVFKDNKLQVIKNAEWSHLDPMVSDTGDIVFSHIMKDMQNDTPKKKKIK</sequence>
<dbReference type="EMBL" id="LR865387">
    <property type="protein sequence ID" value="CAD2091717.1"/>
    <property type="molecule type" value="Genomic_DNA"/>
</dbReference>
<keyword evidence="2" id="KW-0443">Lipid metabolism</keyword>
<protein>
    <submittedName>
        <fullName evidence="6">Steryl ester hydrolase, putative</fullName>
    </submittedName>
</protein>
<dbReference type="InterPro" id="IPR006693">
    <property type="entry name" value="AB_hydrolase_lipase"/>
</dbReference>
<feature type="domain" description="AB hydrolase-1" evidence="4">
    <location>
        <begin position="320"/>
        <end position="530"/>
    </location>
</feature>
<name>A0A6V7S608_PLAVN</name>
<feature type="compositionally biased region" description="Polar residues" evidence="3">
    <location>
        <begin position="207"/>
        <end position="240"/>
    </location>
</feature>
<dbReference type="GO" id="GO:0016787">
    <property type="term" value="F:hydrolase activity"/>
    <property type="evidence" value="ECO:0007669"/>
    <property type="project" value="UniProtKB-KW"/>
</dbReference>
<dbReference type="InterPro" id="IPR000073">
    <property type="entry name" value="AB_hydrolase_1"/>
</dbReference>
<evidence type="ECO:0000256" key="2">
    <source>
        <dbReference type="ARBA" id="ARBA00023098"/>
    </source>
</evidence>
<dbReference type="Gene3D" id="3.40.50.1820">
    <property type="entry name" value="alpha/beta hydrolase"/>
    <property type="match status" value="2"/>
</dbReference>
<keyword evidence="1" id="KW-0442">Lipid degradation</keyword>
<dbReference type="VEuPathDB" id="PlasmoDB:PVBDA_0902440"/>
<feature type="domain" description="Partial AB-hydrolase lipase" evidence="5">
    <location>
        <begin position="70"/>
        <end position="125"/>
    </location>
</feature>
<dbReference type="GO" id="GO:0016042">
    <property type="term" value="P:lipid catabolic process"/>
    <property type="evidence" value="ECO:0007669"/>
    <property type="project" value="UniProtKB-KW"/>
</dbReference>
<evidence type="ECO:0000259" key="4">
    <source>
        <dbReference type="Pfam" id="PF00561"/>
    </source>
</evidence>
<feature type="compositionally biased region" description="Polar residues" evidence="3">
    <location>
        <begin position="250"/>
        <end position="268"/>
    </location>
</feature>
<feature type="compositionally biased region" description="Basic and acidic residues" evidence="3">
    <location>
        <begin position="196"/>
        <end position="206"/>
    </location>
</feature>
<feature type="region of interest" description="Disordered" evidence="3">
    <location>
        <begin position="192"/>
        <end position="272"/>
    </location>
</feature>
<evidence type="ECO:0000313" key="7">
    <source>
        <dbReference type="Proteomes" id="UP000515550"/>
    </source>
</evidence>
<dbReference type="Pfam" id="PF04083">
    <property type="entry name" value="Abhydro_lipase"/>
    <property type="match status" value="1"/>
</dbReference>
<evidence type="ECO:0000256" key="3">
    <source>
        <dbReference type="SAM" id="MobiDB-lite"/>
    </source>
</evidence>
<dbReference type="InterPro" id="IPR029058">
    <property type="entry name" value="AB_hydrolase_fold"/>
</dbReference>
<keyword evidence="6" id="KW-0378">Hydrolase</keyword>